<organism evidence="1">
    <name type="scientific">marine metagenome</name>
    <dbReference type="NCBI Taxonomy" id="408172"/>
    <lineage>
        <taxon>unclassified sequences</taxon>
        <taxon>metagenomes</taxon>
        <taxon>ecological metagenomes</taxon>
    </lineage>
</organism>
<sequence>MKNIILTVLIILSFLNATGAWMMSQRSHRELKWNTIATEHFDVHYHDGIRDIAVKGASIAEQIRPVLIQQMGLDTLRRLDIGFTTEDEILNGFATPGNYTVIWVDQNDAGLWAGDEKWLRTVLAHELQHLVFFNTIKGPWWLPEPMNSLIAGVPGWVVEGLAEYYTEKWRPFRFDISHKGHVIRNTVHKIKDPHNDGFSKSLYLADRFGDST</sequence>
<reference evidence="1" key="1">
    <citation type="submission" date="2018-05" db="EMBL/GenBank/DDBJ databases">
        <authorList>
            <person name="Lanie J.A."/>
            <person name="Ng W.-L."/>
            <person name="Kazmierczak K.M."/>
            <person name="Andrzejewski T.M."/>
            <person name="Davidsen T.M."/>
            <person name="Wayne K.J."/>
            <person name="Tettelin H."/>
            <person name="Glass J.I."/>
            <person name="Rusch D."/>
            <person name="Podicherti R."/>
            <person name="Tsui H.-C.T."/>
            <person name="Winkler M.E."/>
        </authorList>
    </citation>
    <scope>NUCLEOTIDE SEQUENCE</scope>
</reference>
<evidence type="ECO:0008006" key="2">
    <source>
        <dbReference type="Google" id="ProtNLM"/>
    </source>
</evidence>
<accession>A0A382SYC0</accession>
<name>A0A382SYC0_9ZZZZ</name>
<protein>
    <recommendedName>
        <fullName evidence="2">Peptidase MA-like domain-containing protein</fullName>
    </recommendedName>
</protein>
<dbReference type="AlphaFoldDB" id="A0A382SYC0"/>
<feature type="non-terminal residue" evidence="1">
    <location>
        <position position="212"/>
    </location>
</feature>
<evidence type="ECO:0000313" key="1">
    <source>
        <dbReference type="EMBL" id="SVD14562.1"/>
    </source>
</evidence>
<dbReference type="EMBL" id="UINC01132320">
    <property type="protein sequence ID" value="SVD14562.1"/>
    <property type="molecule type" value="Genomic_DNA"/>
</dbReference>
<proteinExistence type="predicted"/>
<gene>
    <name evidence="1" type="ORF">METZ01_LOCUS367416</name>
</gene>